<feature type="region of interest" description="Disordered" evidence="11">
    <location>
        <begin position="1"/>
        <end position="21"/>
    </location>
</feature>
<comment type="caution">
    <text evidence="13">The sequence shown here is derived from an EMBL/GenBank/DDBJ whole genome shotgun (WGS) entry which is preliminary data.</text>
</comment>
<keyword evidence="3 10" id="KW-0808">Transferase</keyword>
<protein>
    <recommendedName>
        <fullName evidence="10">Acetyl-coenzyme A carboxylase carboxyl transferase subunit alpha</fullName>
        <shortName evidence="10">ACCase subunit alpha</shortName>
        <shortName evidence="10">Acetyl-CoA carboxylase carboxyltransferase subunit alpha</shortName>
        <ecNumber evidence="10">2.1.3.15</ecNumber>
    </recommendedName>
</protein>
<evidence type="ECO:0000256" key="6">
    <source>
        <dbReference type="ARBA" id="ARBA00022840"/>
    </source>
</evidence>
<dbReference type="InterPro" id="IPR011763">
    <property type="entry name" value="COA_CT_C"/>
</dbReference>
<accession>A0A7Y9NMK1</accession>
<dbReference type="NCBIfam" id="NF004344">
    <property type="entry name" value="PRK05724.1"/>
    <property type="match status" value="1"/>
</dbReference>
<dbReference type="PRINTS" id="PR01069">
    <property type="entry name" value="ACCCTRFRASEA"/>
</dbReference>
<evidence type="ECO:0000256" key="2">
    <source>
        <dbReference type="ARBA" id="ARBA00022516"/>
    </source>
</evidence>
<dbReference type="NCBIfam" id="TIGR00513">
    <property type="entry name" value="accA"/>
    <property type="match status" value="1"/>
</dbReference>
<dbReference type="GO" id="GO:0009317">
    <property type="term" value="C:acetyl-CoA carboxylase complex"/>
    <property type="evidence" value="ECO:0007669"/>
    <property type="project" value="InterPro"/>
</dbReference>
<dbReference type="AlphaFoldDB" id="A0A7Y9NMK1"/>
<dbReference type="GO" id="GO:0003989">
    <property type="term" value="F:acetyl-CoA carboxylase activity"/>
    <property type="evidence" value="ECO:0007669"/>
    <property type="project" value="InterPro"/>
</dbReference>
<dbReference type="Gene3D" id="3.90.226.10">
    <property type="entry name" value="2-enoyl-CoA Hydratase, Chain A, domain 1"/>
    <property type="match status" value="1"/>
</dbReference>
<evidence type="ECO:0000256" key="1">
    <source>
        <dbReference type="ARBA" id="ARBA00004956"/>
    </source>
</evidence>
<gene>
    <name evidence="10" type="primary">accA</name>
    <name evidence="13" type="ORF">HDF12_002545</name>
</gene>
<dbReference type="GO" id="GO:2001295">
    <property type="term" value="P:malonyl-CoA biosynthetic process"/>
    <property type="evidence" value="ECO:0007669"/>
    <property type="project" value="UniProtKB-UniRule"/>
</dbReference>
<dbReference type="UniPathway" id="UPA00655">
    <property type="reaction ID" value="UER00711"/>
</dbReference>
<keyword evidence="2 10" id="KW-0444">Lipid biosynthesis</keyword>
<dbReference type="Proteomes" id="UP000534186">
    <property type="component" value="Unassembled WGS sequence"/>
</dbReference>
<evidence type="ECO:0000256" key="5">
    <source>
        <dbReference type="ARBA" id="ARBA00022832"/>
    </source>
</evidence>
<dbReference type="Pfam" id="PF03255">
    <property type="entry name" value="ACCA"/>
    <property type="match status" value="1"/>
</dbReference>
<keyword evidence="13" id="KW-0436">Ligase</keyword>
<comment type="subcellular location">
    <subcellularLocation>
        <location evidence="10">Cytoplasm</location>
    </subcellularLocation>
</comment>
<comment type="similarity">
    <text evidence="10">Belongs to the AccA family.</text>
</comment>
<dbReference type="PANTHER" id="PTHR42853:SF3">
    <property type="entry name" value="ACETYL-COENZYME A CARBOXYLASE CARBOXYL TRANSFERASE SUBUNIT ALPHA, CHLOROPLASTIC"/>
    <property type="match status" value="1"/>
</dbReference>
<sequence length="285" mass="31030">MAEHETGRTAHSQAASAPTPEAWIKTELARHPQRPYPMDFIAGLFTDFSEIHGDRAFGDDAAMSCGMALFHGEPVLVVGNLKGRTLKERVARKFGSPDPEGYRKALRAMKIAEKFGRPVFTFLDLAGANPGIGAEERGQGEAIARNLLEMSRLRVPTIATITGEGGSGGALALAVADRVLMLENAIYSVISPEGCASIMWKDASKKQQAAAALKYTAVDVKLLGCVDEVLPEPWGGTQNNPEEAMVLVDERLRNNLADLRALPLELLMEQRYTKFRNIAQFYTTA</sequence>
<dbReference type="NCBIfam" id="NF041504">
    <property type="entry name" value="AccA_sub"/>
    <property type="match status" value="1"/>
</dbReference>
<keyword evidence="4 10" id="KW-0547">Nucleotide-binding</keyword>
<evidence type="ECO:0000256" key="9">
    <source>
        <dbReference type="ARBA" id="ARBA00049152"/>
    </source>
</evidence>
<reference evidence="13 14" key="1">
    <citation type="submission" date="2020-07" db="EMBL/GenBank/DDBJ databases">
        <title>Genomic Encyclopedia of Type Strains, Phase IV (KMG-V): Genome sequencing to study the core and pangenomes of soil and plant-associated prokaryotes.</title>
        <authorList>
            <person name="Whitman W."/>
        </authorList>
    </citation>
    <scope>NUCLEOTIDE SEQUENCE [LARGE SCALE GENOMIC DNA]</scope>
    <source>
        <strain evidence="13 14">M8UP30</strain>
    </source>
</reference>
<dbReference type="GO" id="GO:0005524">
    <property type="term" value="F:ATP binding"/>
    <property type="evidence" value="ECO:0007669"/>
    <property type="project" value="UniProtKB-KW"/>
</dbReference>
<evidence type="ECO:0000256" key="11">
    <source>
        <dbReference type="SAM" id="MobiDB-lite"/>
    </source>
</evidence>
<comment type="function">
    <text evidence="10">Component of the acetyl coenzyme A carboxylase (ACC) complex. First, biotin carboxylase catalyzes the carboxylation of biotin on its carrier protein (BCCP) and then the CO(2) group is transferred by the carboxyltransferase to acetyl-CoA to form malonyl-CoA.</text>
</comment>
<organism evidence="13 14">
    <name type="scientific">Tunturiibacter lichenicola</name>
    <dbReference type="NCBI Taxonomy" id="2051959"/>
    <lineage>
        <taxon>Bacteria</taxon>
        <taxon>Pseudomonadati</taxon>
        <taxon>Acidobacteriota</taxon>
        <taxon>Terriglobia</taxon>
        <taxon>Terriglobales</taxon>
        <taxon>Acidobacteriaceae</taxon>
        <taxon>Tunturiibacter</taxon>
    </lineage>
</organism>
<dbReference type="PANTHER" id="PTHR42853">
    <property type="entry name" value="ACETYL-COENZYME A CARBOXYLASE CARBOXYL TRANSFERASE SUBUNIT ALPHA"/>
    <property type="match status" value="1"/>
</dbReference>
<evidence type="ECO:0000259" key="12">
    <source>
        <dbReference type="PROSITE" id="PS50989"/>
    </source>
</evidence>
<feature type="domain" description="CoA carboxyltransferase C-terminal" evidence="12">
    <location>
        <begin position="9"/>
        <end position="258"/>
    </location>
</feature>
<keyword evidence="8 10" id="KW-0275">Fatty acid biosynthesis</keyword>
<keyword evidence="6 10" id="KW-0067">ATP-binding</keyword>
<dbReference type="GO" id="GO:0006633">
    <property type="term" value="P:fatty acid biosynthetic process"/>
    <property type="evidence" value="ECO:0007669"/>
    <property type="project" value="UniProtKB-KW"/>
</dbReference>
<evidence type="ECO:0000313" key="13">
    <source>
        <dbReference type="EMBL" id="NYF52146.1"/>
    </source>
</evidence>
<evidence type="ECO:0000313" key="14">
    <source>
        <dbReference type="Proteomes" id="UP000534186"/>
    </source>
</evidence>
<dbReference type="SUPFAM" id="SSF52096">
    <property type="entry name" value="ClpP/crotonase"/>
    <property type="match status" value="1"/>
</dbReference>
<evidence type="ECO:0000256" key="3">
    <source>
        <dbReference type="ARBA" id="ARBA00022679"/>
    </source>
</evidence>
<dbReference type="EMBL" id="JACCCV010000002">
    <property type="protein sequence ID" value="NYF52146.1"/>
    <property type="molecule type" value="Genomic_DNA"/>
</dbReference>
<proteinExistence type="inferred from homology"/>
<comment type="pathway">
    <text evidence="1 10">Lipid metabolism; malonyl-CoA biosynthesis; malonyl-CoA from acetyl-CoA: step 1/1.</text>
</comment>
<dbReference type="PROSITE" id="PS50989">
    <property type="entry name" value="COA_CT_CTER"/>
    <property type="match status" value="1"/>
</dbReference>
<evidence type="ECO:0000256" key="10">
    <source>
        <dbReference type="HAMAP-Rule" id="MF_00823"/>
    </source>
</evidence>
<evidence type="ECO:0000256" key="8">
    <source>
        <dbReference type="ARBA" id="ARBA00023160"/>
    </source>
</evidence>
<keyword evidence="5 10" id="KW-0276">Fatty acid metabolism</keyword>
<comment type="subunit">
    <text evidence="10">Acetyl-CoA carboxylase is a heterohexamer composed of biotin carboxyl carrier protein (AccB), biotin carboxylase (AccC) and two subunits each of ACCase subunit alpha (AccA) and ACCase subunit beta (AccD).</text>
</comment>
<name>A0A7Y9NMK1_9BACT</name>
<dbReference type="HAMAP" id="MF_00823">
    <property type="entry name" value="AcetylCoA_CT_alpha"/>
    <property type="match status" value="1"/>
</dbReference>
<keyword evidence="10" id="KW-0963">Cytoplasm</keyword>
<dbReference type="InterPro" id="IPR029045">
    <property type="entry name" value="ClpP/crotonase-like_dom_sf"/>
</dbReference>
<dbReference type="GO" id="GO:0016743">
    <property type="term" value="F:carboxyl- or carbamoyltransferase activity"/>
    <property type="evidence" value="ECO:0007669"/>
    <property type="project" value="UniProtKB-UniRule"/>
</dbReference>
<keyword evidence="7 10" id="KW-0443">Lipid metabolism</keyword>
<evidence type="ECO:0000256" key="7">
    <source>
        <dbReference type="ARBA" id="ARBA00023098"/>
    </source>
</evidence>
<dbReference type="InterPro" id="IPR001095">
    <property type="entry name" value="Acetyl_CoA_COase_a_su"/>
</dbReference>
<evidence type="ECO:0000256" key="4">
    <source>
        <dbReference type="ARBA" id="ARBA00022741"/>
    </source>
</evidence>
<dbReference type="EC" id="2.1.3.15" evidence="10"/>
<comment type="catalytic activity">
    <reaction evidence="9 10">
        <text>N(6)-carboxybiotinyl-L-lysyl-[protein] + acetyl-CoA = N(6)-biotinyl-L-lysyl-[protein] + malonyl-CoA</text>
        <dbReference type="Rhea" id="RHEA:54728"/>
        <dbReference type="Rhea" id="RHEA-COMP:10505"/>
        <dbReference type="Rhea" id="RHEA-COMP:10506"/>
        <dbReference type="ChEBI" id="CHEBI:57288"/>
        <dbReference type="ChEBI" id="CHEBI:57384"/>
        <dbReference type="ChEBI" id="CHEBI:83144"/>
        <dbReference type="ChEBI" id="CHEBI:83145"/>
        <dbReference type="EC" id="2.1.3.15"/>
    </reaction>
</comment>